<organism evidence="2 3">
    <name type="scientific">Cupriavidus taiwanensis</name>
    <dbReference type="NCBI Taxonomy" id="164546"/>
    <lineage>
        <taxon>Bacteria</taxon>
        <taxon>Pseudomonadati</taxon>
        <taxon>Pseudomonadota</taxon>
        <taxon>Betaproteobacteria</taxon>
        <taxon>Burkholderiales</taxon>
        <taxon>Burkholderiaceae</taxon>
        <taxon>Cupriavidus</taxon>
    </lineage>
</organism>
<dbReference type="EMBL" id="OFSN01000060">
    <property type="protein sequence ID" value="SOY78072.1"/>
    <property type="molecule type" value="Genomic_DNA"/>
</dbReference>
<sequence>MRDNFGHSSISTTNGSLHSEEDAPGYQPARRRAPPRGFNEGCSRNLPAAWLQCLIRNDTIARLSCPLRWMLKACMMHGFQYEICILHFYTETPWIVGSSWIKMRCASNLTRRRCSKRGNPRAARPQKFAAACSARL</sequence>
<feature type="region of interest" description="Disordered" evidence="1">
    <location>
        <begin position="1"/>
        <end position="38"/>
    </location>
</feature>
<accession>A0A375DAS4</accession>
<dbReference type="Proteomes" id="UP000257016">
    <property type="component" value="Unassembled WGS sequence"/>
</dbReference>
<proteinExistence type="predicted"/>
<feature type="compositionally biased region" description="Polar residues" evidence="1">
    <location>
        <begin position="1"/>
        <end position="17"/>
    </location>
</feature>
<protein>
    <submittedName>
        <fullName evidence="2">Uncharacterized protein</fullName>
    </submittedName>
</protein>
<name>A0A375DAS4_9BURK</name>
<gene>
    <name evidence="2" type="ORF">CBM2586_P390014</name>
</gene>
<reference evidence="2 3" key="1">
    <citation type="submission" date="2018-01" db="EMBL/GenBank/DDBJ databases">
        <authorList>
            <person name="Clerissi C."/>
        </authorList>
    </citation>
    <scope>NUCLEOTIDE SEQUENCE [LARGE SCALE GENOMIC DNA]</scope>
    <source>
        <strain evidence="2">Cupriavidus taiwanensis LMG 19430</strain>
        <plasmid evidence="3">cbm2586_p</plasmid>
    </source>
</reference>
<evidence type="ECO:0000313" key="2">
    <source>
        <dbReference type="EMBL" id="SOY78072.1"/>
    </source>
</evidence>
<comment type="caution">
    <text evidence="2">The sequence shown here is derived from an EMBL/GenBank/DDBJ whole genome shotgun (WGS) entry which is preliminary data.</text>
</comment>
<geneLocation type="plasmid" evidence="3">
    <name>cbm2586_p</name>
</geneLocation>
<evidence type="ECO:0000256" key="1">
    <source>
        <dbReference type="SAM" id="MobiDB-lite"/>
    </source>
</evidence>
<dbReference type="AlphaFoldDB" id="A0A375DAS4"/>
<evidence type="ECO:0000313" key="3">
    <source>
        <dbReference type="Proteomes" id="UP000257016"/>
    </source>
</evidence>